<dbReference type="AlphaFoldDB" id="A0A557RQU3"/>
<proteinExistence type="predicted"/>
<evidence type="ECO:0000313" key="4">
    <source>
        <dbReference type="Proteomes" id="UP000316649"/>
    </source>
</evidence>
<dbReference type="Gene3D" id="2.60.40.10">
    <property type="entry name" value="Immunoglobulins"/>
    <property type="match status" value="2"/>
</dbReference>
<keyword evidence="2" id="KW-0732">Signal</keyword>
<evidence type="ECO:0008006" key="5">
    <source>
        <dbReference type="Google" id="ProtNLM"/>
    </source>
</evidence>
<accession>A0A557RQU3</accession>
<evidence type="ECO:0000256" key="2">
    <source>
        <dbReference type="SAM" id="SignalP"/>
    </source>
</evidence>
<dbReference type="RefSeq" id="WP_144360726.1">
    <property type="nucleotide sequence ID" value="NZ_VMNH01000039.1"/>
</dbReference>
<evidence type="ECO:0000313" key="3">
    <source>
        <dbReference type="EMBL" id="TVO67537.1"/>
    </source>
</evidence>
<sequence length="348" mass="37673">MEIYNGMQPTLRVATFILLAAGLSESAVADSIDIKAAHMGIPYSTGTVKVGDAVNFWCSWQVNLVGDHELWKAAKLEQFSVRLFVDGERVASEVIMIQAGTKVTKKNLGLDGTIHGTWKARHIGTSHVPHKAEITCDVNYQNTIADHNMANNEKRMYVSVLPPYSGVQGGGWAPAPPQQMGQRVNPKAGIAQTVKPDLMVLSATATPDSNCQSAQSARVIVQVKNIGVGNFPASPGNYMLFVQPGAGLNGGGVELPPVDRNQTLQKAVVLSTLGSPAQLAGKSVPLEVQLNKLKWVDEANHNNNTRKLMVNFPPTYCQSPKRMLPGQLQKPQLTLPGKIQQESLRRSR</sequence>
<dbReference type="Proteomes" id="UP000316649">
    <property type="component" value="Unassembled WGS sequence"/>
</dbReference>
<reference evidence="3 4" key="1">
    <citation type="submission" date="2019-07" db="EMBL/GenBank/DDBJ databases">
        <title>The pathways for chlorine oxyanion respiration interact through the shared metabolite chlorate.</title>
        <authorList>
            <person name="Barnum T.P."/>
            <person name="Cheng Y."/>
            <person name="Hill K.A."/>
            <person name="Lucas L.N."/>
            <person name="Carlson H.K."/>
            <person name="Coates J.D."/>
        </authorList>
    </citation>
    <scope>NUCLEOTIDE SEQUENCE [LARGE SCALE GENOMIC DNA]</scope>
    <source>
        <strain evidence="3 4">BK-1</strain>
    </source>
</reference>
<gene>
    <name evidence="3" type="ORF">FHP88_19005</name>
</gene>
<evidence type="ECO:0000256" key="1">
    <source>
        <dbReference type="SAM" id="MobiDB-lite"/>
    </source>
</evidence>
<name>A0A557RQU3_9GAMM</name>
<feature type="region of interest" description="Disordered" evidence="1">
    <location>
        <begin position="321"/>
        <end position="348"/>
    </location>
</feature>
<organism evidence="3 4">
    <name type="scientific">Sedimenticola selenatireducens</name>
    <dbReference type="NCBI Taxonomy" id="191960"/>
    <lineage>
        <taxon>Bacteria</taxon>
        <taxon>Pseudomonadati</taxon>
        <taxon>Pseudomonadota</taxon>
        <taxon>Gammaproteobacteria</taxon>
        <taxon>Chromatiales</taxon>
        <taxon>Sedimenticolaceae</taxon>
        <taxon>Sedimenticola</taxon>
    </lineage>
</organism>
<feature type="signal peptide" evidence="2">
    <location>
        <begin position="1"/>
        <end position="29"/>
    </location>
</feature>
<feature type="chain" id="PRO_5021947455" description="CARDB domain-containing protein" evidence="2">
    <location>
        <begin position="30"/>
        <end position="348"/>
    </location>
</feature>
<protein>
    <recommendedName>
        <fullName evidence="5">CARDB domain-containing protein</fullName>
    </recommendedName>
</protein>
<comment type="caution">
    <text evidence="3">The sequence shown here is derived from an EMBL/GenBank/DDBJ whole genome shotgun (WGS) entry which is preliminary data.</text>
</comment>
<dbReference type="EMBL" id="VMNH01000039">
    <property type="protein sequence ID" value="TVO67537.1"/>
    <property type="molecule type" value="Genomic_DNA"/>
</dbReference>
<keyword evidence="4" id="KW-1185">Reference proteome</keyword>
<dbReference type="InterPro" id="IPR013783">
    <property type="entry name" value="Ig-like_fold"/>
</dbReference>